<protein>
    <submittedName>
        <fullName evidence="1">Uncharacterized protein</fullName>
    </submittedName>
</protein>
<organism evidence="1 2">
    <name type="scientific">Salinarimonas soli</name>
    <dbReference type="NCBI Taxonomy" id="1638099"/>
    <lineage>
        <taxon>Bacteria</taxon>
        <taxon>Pseudomonadati</taxon>
        <taxon>Pseudomonadota</taxon>
        <taxon>Alphaproteobacteria</taxon>
        <taxon>Hyphomicrobiales</taxon>
        <taxon>Salinarimonadaceae</taxon>
        <taxon>Salinarimonas</taxon>
    </lineage>
</organism>
<sequence length="63" mass="7078">MASRARTAQADPHAECYCRAQGRQFGMGEQVCLRSPEGPRMARCVMDLNVTSWRFTQDPCPDS</sequence>
<dbReference type="AlphaFoldDB" id="A0A5B2VTK5"/>
<accession>A0A5B2VTK5</accession>
<evidence type="ECO:0000313" key="2">
    <source>
        <dbReference type="Proteomes" id="UP000323142"/>
    </source>
</evidence>
<evidence type="ECO:0000313" key="1">
    <source>
        <dbReference type="EMBL" id="KAA2242365.1"/>
    </source>
</evidence>
<proteinExistence type="predicted"/>
<name>A0A5B2VTK5_9HYPH</name>
<dbReference type="Proteomes" id="UP000323142">
    <property type="component" value="Unassembled WGS sequence"/>
</dbReference>
<comment type="caution">
    <text evidence="1">The sequence shown here is derived from an EMBL/GenBank/DDBJ whole genome shotgun (WGS) entry which is preliminary data.</text>
</comment>
<keyword evidence="2" id="KW-1185">Reference proteome</keyword>
<reference evidence="1 2" key="2">
    <citation type="submission" date="2019-09" db="EMBL/GenBank/DDBJ databases">
        <authorList>
            <person name="Jin C."/>
        </authorList>
    </citation>
    <scope>NUCLEOTIDE SEQUENCE [LARGE SCALE GENOMIC DNA]</scope>
    <source>
        <strain evidence="1 2">BN140002</strain>
    </source>
</reference>
<dbReference type="EMBL" id="VUOA01000006">
    <property type="protein sequence ID" value="KAA2242365.1"/>
    <property type="molecule type" value="Genomic_DNA"/>
</dbReference>
<dbReference type="OrthoDB" id="8021248at2"/>
<gene>
    <name evidence="1" type="ORF">F0L46_02855</name>
</gene>
<reference evidence="1 2" key="1">
    <citation type="submission" date="2019-09" db="EMBL/GenBank/DDBJ databases">
        <title>Salinarimonas rosea gen. nov., sp. nov., a new member of the a-2 subgroup of the Proteobacteria.</title>
        <authorList>
            <person name="Liu J."/>
        </authorList>
    </citation>
    <scope>NUCLEOTIDE SEQUENCE [LARGE SCALE GENOMIC DNA]</scope>
    <source>
        <strain evidence="1 2">BN140002</strain>
    </source>
</reference>